<dbReference type="Gene3D" id="1.20.140.40">
    <property type="entry name" value="Invertase/pectin methylesterase inhibitor family protein"/>
    <property type="match status" value="1"/>
</dbReference>
<dbReference type="SUPFAM" id="SSF101148">
    <property type="entry name" value="Plant invertase/pectin methylesterase inhibitor"/>
    <property type="match status" value="1"/>
</dbReference>
<reference evidence="6 7" key="1">
    <citation type="submission" date="2024-02" db="EMBL/GenBank/DDBJ databases">
        <title>de novo genome assembly of Solanum bulbocastanum strain 11H21.</title>
        <authorList>
            <person name="Hosaka A.J."/>
        </authorList>
    </citation>
    <scope>NUCLEOTIDE SEQUENCE [LARGE SCALE GENOMIC DNA]</scope>
    <source>
        <tissue evidence="6">Young leaves</tissue>
    </source>
</reference>
<evidence type="ECO:0000256" key="4">
    <source>
        <dbReference type="SAM" id="SignalP"/>
    </source>
</evidence>
<dbReference type="SMART" id="SM00856">
    <property type="entry name" value="PMEI"/>
    <property type="match status" value="1"/>
</dbReference>
<evidence type="ECO:0000259" key="5">
    <source>
        <dbReference type="SMART" id="SM00856"/>
    </source>
</evidence>
<dbReference type="InterPro" id="IPR006501">
    <property type="entry name" value="Pectinesterase_inhib_dom"/>
</dbReference>
<dbReference type="EMBL" id="JBANQN010000001">
    <property type="protein sequence ID" value="KAK6804259.1"/>
    <property type="molecule type" value="Genomic_DNA"/>
</dbReference>
<comment type="caution">
    <text evidence="6">The sequence shown here is derived from an EMBL/GenBank/DDBJ whole genome shotgun (WGS) entry which is preliminary data.</text>
</comment>
<dbReference type="Pfam" id="PF04043">
    <property type="entry name" value="PMEI"/>
    <property type="match status" value="1"/>
</dbReference>
<dbReference type="GO" id="GO:0005576">
    <property type="term" value="C:extracellular region"/>
    <property type="evidence" value="ECO:0007669"/>
    <property type="project" value="UniProtKB-ARBA"/>
</dbReference>
<gene>
    <name evidence="6" type="ORF">RDI58_002043</name>
</gene>
<dbReference type="NCBIfam" id="TIGR01614">
    <property type="entry name" value="PME_inhib"/>
    <property type="match status" value="1"/>
</dbReference>
<keyword evidence="1 4" id="KW-0732">Signal</keyword>
<dbReference type="PANTHER" id="PTHR35357:SF17">
    <property type="entry name" value="PECTINESTERASE INHIBITOR 12"/>
    <property type="match status" value="1"/>
</dbReference>
<accession>A0AAN8U633</accession>
<keyword evidence="2" id="KW-1015">Disulfide bond</keyword>
<evidence type="ECO:0000256" key="1">
    <source>
        <dbReference type="ARBA" id="ARBA00022729"/>
    </source>
</evidence>
<protein>
    <recommendedName>
        <fullName evidence="5">Pectinesterase inhibitor domain-containing protein</fullName>
    </recommendedName>
</protein>
<organism evidence="6 7">
    <name type="scientific">Solanum bulbocastanum</name>
    <name type="common">Wild potato</name>
    <dbReference type="NCBI Taxonomy" id="147425"/>
    <lineage>
        <taxon>Eukaryota</taxon>
        <taxon>Viridiplantae</taxon>
        <taxon>Streptophyta</taxon>
        <taxon>Embryophyta</taxon>
        <taxon>Tracheophyta</taxon>
        <taxon>Spermatophyta</taxon>
        <taxon>Magnoliopsida</taxon>
        <taxon>eudicotyledons</taxon>
        <taxon>Gunneridae</taxon>
        <taxon>Pentapetalae</taxon>
        <taxon>asterids</taxon>
        <taxon>lamiids</taxon>
        <taxon>Solanales</taxon>
        <taxon>Solanaceae</taxon>
        <taxon>Solanoideae</taxon>
        <taxon>Solaneae</taxon>
        <taxon>Solanum</taxon>
    </lineage>
</organism>
<evidence type="ECO:0000313" key="7">
    <source>
        <dbReference type="Proteomes" id="UP001371456"/>
    </source>
</evidence>
<sequence>MKHLSSFFLFLSLFNLTFYGSTAQNLIQTTCKSFSKNDSRNTYGFCTSSLQAAPASQSATLRGLGMISIRLIQYNVTDTSSHVKMLLKDKKLDPYVKSCLKACVDLYSNAIPDIKLAMQSYNTKKYYDAGIQISAIIASAATCEDGFKEKEGVVSPLTKRNDNTIQLSAIALSVMNLVTNNNG</sequence>
<evidence type="ECO:0000256" key="3">
    <source>
        <dbReference type="ARBA" id="ARBA00038471"/>
    </source>
</evidence>
<dbReference type="InterPro" id="IPR035513">
    <property type="entry name" value="Invertase/methylesterase_inhib"/>
</dbReference>
<comment type="similarity">
    <text evidence="3">Belongs to the PMEI family.</text>
</comment>
<feature type="domain" description="Pectinesterase inhibitor" evidence="5">
    <location>
        <begin position="22"/>
        <end position="174"/>
    </location>
</feature>
<feature type="signal peptide" evidence="4">
    <location>
        <begin position="1"/>
        <end position="23"/>
    </location>
</feature>
<name>A0AAN8U633_SOLBU</name>
<evidence type="ECO:0000256" key="2">
    <source>
        <dbReference type="ARBA" id="ARBA00023157"/>
    </source>
</evidence>
<keyword evidence="7" id="KW-1185">Reference proteome</keyword>
<dbReference type="Proteomes" id="UP001371456">
    <property type="component" value="Unassembled WGS sequence"/>
</dbReference>
<dbReference type="AlphaFoldDB" id="A0AAN8U633"/>
<proteinExistence type="inferred from homology"/>
<dbReference type="FunFam" id="1.20.140.40:FF:000002">
    <property type="entry name" value="Putative invertase inhibitor"/>
    <property type="match status" value="1"/>
</dbReference>
<dbReference type="PANTHER" id="PTHR35357">
    <property type="entry name" value="OS02G0537100 PROTEIN"/>
    <property type="match status" value="1"/>
</dbReference>
<evidence type="ECO:0000313" key="6">
    <source>
        <dbReference type="EMBL" id="KAK6804259.1"/>
    </source>
</evidence>
<dbReference type="CDD" id="cd15795">
    <property type="entry name" value="PMEI-Pla_a_1_like"/>
    <property type="match status" value="1"/>
</dbReference>
<dbReference type="InterPro" id="IPR034088">
    <property type="entry name" value="Pla_a_1-like"/>
</dbReference>
<dbReference type="GO" id="GO:0004857">
    <property type="term" value="F:enzyme inhibitor activity"/>
    <property type="evidence" value="ECO:0007669"/>
    <property type="project" value="InterPro"/>
</dbReference>
<feature type="chain" id="PRO_5043055399" description="Pectinesterase inhibitor domain-containing protein" evidence="4">
    <location>
        <begin position="24"/>
        <end position="183"/>
    </location>
</feature>